<evidence type="ECO:0000256" key="3">
    <source>
        <dbReference type="SAM" id="MobiDB-lite"/>
    </source>
</evidence>
<evidence type="ECO:0000256" key="4">
    <source>
        <dbReference type="SAM" id="Phobius"/>
    </source>
</evidence>
<dbReference type="Gene3D" id="3.40.30.10">
    <property type="entry name" value="Glutaredoxin"/>
    <property type="match status" value="1"/>
</dbReference>
<feature type="transmembrane region" description="Helical" evidence="4">
    <location>
        <begin position="386"/>
        <end position="408"/>
    </location>
</feature>
<feature type="signal peptide" evidence="5">
    <location>
        <begin position="1"/>
        <end position="16"/>
    </location>
</feature>
<comment type="similarity">
    <text evidence="1">Belongs to the protein disulfide isomerase family.</text>
</comment>
<dbReference type="Pfam" id="PF00085">
    <property type="entry name" value="Thioredoxin"/>
    <property type="match status" value="1"/>
</dbReference>
<evidence type="ECO:0000313" key="7">
    <source>
        <dbReference type="EMBL" id="KAK8886196.1"/>
    </source>
</evidence>
<feature type="compositionally biased region" description="Basic and acidic residues" evidence="3">
    <location>
        <begin position="342"/>
        <end position="357"/>
    </location>
</feature>
<dbReference type="PANTHER" id="PTHR45672">
    <property type="entry name" value="PROTEIN DISULFIDE-ISOMERASE C17H9.14C-RELATED"/>
    <property type="match status" value="1"/>
</dbReference>
<protein>
    <recommendedName>
        <fullName evidence="6">Thioredoxin domain-containing protein</fullName>
    </recommendedName>
</protein>
<keyword evidence="8" id="KW-1185">Reference proteome</keyword>
<evidence type="ECO:0000313" key="8">
    <source>
        <dbReference type="Proteomes" id="UP001470230"/>
    </source>
</evidence>
<gene>
    <name evidence="7" type="ORF">M9Y10_041656</name>
</gene>
<dbReference type="InterPro" id="IPR036249">
    <property type="entry name" value="Thioredoxin-like_sf"/>
</dbReference>
<evidence type="ECO:0000256" key="2">
    <source>
        <dbReference type="ARBA" id="ARBA00022729"/>
    </source>
</evidence>
<feature type="domain" description="Thioredoxin" evidence="6">
    <location>
        <begin position="9"/>
        <end position="116"/>
    </location>
</feature>
<dbReference type="InterPro" id="IPR013766">
    <property type="entry name" value="Thioredoxin_domain"/>
</dbReference>
<proteinExistence type="inferred from homology"/>
<dbReference type="InterPro" id="IPR051063">
    <property type="entry name" value="PDI"/>
</dbReference>
<reference evidence="7 8" key="1">
    <citation type="submission" date="2024-04" db="EMBL/GenBank/DDBJ databases">
        <title>Tritrichomonas musculus Genome.</title>
        <authorList>
            <person name="Alves-Ferreira E."/>
            <person name="Grigg M."/>
            <person name="Lorenzi H."/>
            <person name="Galac M."/>
        </authorList>
    </citation>
    <scope>NUCLEOTIDE SEQUENCE [LARGE SCALE GENOMIC DNA]</scope>
    <source>
        <strain evidence="7 8">EAF2021</strain>
    </source>
</reference>
<dbReference type="SUPFAM" id="SSF52833">
    <property type="entry name" value="Thioredoxin-like"/>
    <property type="match status" value="1"/>
</dbReference>
<keyword evidence="4" id="KW-0812">Transmembrane</keyword>
<sequence length="416" mass="47832">MLFLFSITISLNLTQPKWEEIKRKDDVPPALIFAWAPWCPHCRAVFDSWAKLSAKYKSDPNVQVLSVNCTDQGALCGTLGIRGYPSFFTFINGVTTPTNVERNLNGFSKVIDGLKSKYQHVLDFQKKIKNAQYPAFVFKLRENDDAAYDIAVRAAEELGLTQNTNFFLNYDDDLQGNCQLRAYSSPDYYKAYKGRFLYKNIVNFINSYRIPLFGRWSFELISKSSRLFALALEDDINAVKNKYQEVTVKFDESLTFGDSQKGSYLSSSNSFISISELQKLFNLNSDSKALVLLNMNQNADGSYSYYTIDDANKEKLEEFMNRYIERAPIDWKHFKLPEQIAGKKNEQKKEEKVEQKQNVDIPNNEQLNKDDDADDESSDHHNDSKFIVLFVGIGILICGVSVFAYRYFSTPQRKEE</sequence>
<dbReference type="CDD" id="cd02961">
    <property type="entry name" value="PDI_a_family"/>
    <property type="match status" value="1"/>
</dbReference>
<evidence type="ECO:0000256" key="5">
    <source>
        <dbReference type="SAM" id="SignalP"/>
    </source>
</evidence>
<keyword evidence="4" id="KW-1133">Transmembrane helix</keyword>
<comment type="caution">
    <text evidence="7">The sequence shown here is derived from an EMBL/GenBank/DDBJ whole genome shotgun (WGS) entry which is preliminary data.</text>
</comment>
<dbReference type="PANTHER" id="PTHR45672:SF3">
    <property type="entry name" value="THIOREDOXIN DOMAIN-CONTAINING PROTEIN 5"/>
    <property type="match status" value="1"/>
</dbReference>
<accession>A0ABR2K503</accession>
<feature type="region of interest" description="Disordered" evidence="3">
    <location>
        <begin position="342"/>
        <end position="379"/>
    </location>
</feature>
<dbReference type="Proteomes" id="UP001470230">
    <property type="component" value="Unassembled WGS sequence"/>
</dbReference>
<dbReference type="PROSITE" id="PS51352">
    <property type="entry name" value="THIOREDOXIN_2"/>
    <property type="match status" value="1"/>
</dbReference>
<keyword evidence="4" id="KW-0472">Membrane</keyword>
<feature type="chain" id="PRO_5045790877" description="Thioredoxin domain-containing protein" evidence="5">
    <location>
        <begin position="17"/>
        <end position="416"/>
    </location>
</feature>
<name>A0ABR2K503_9EUKA</name>
<keyword evidence="2 5" id="KW-0732">Signal</keyword>
<dbReference type="EMBL" id="JAPFFF010000007">
    <property type="protein sequence ID" value="KAK8886196.1"/>
    <property type="molecule type" value="Genomic_DNA"/>
</dbReference>
<evidence type="ECO:0000259" key="6">
    <source>
        <dbReference type="PROSITE" id="PS51352"/>
    </source>
</evidence>
<organism evidence="7 8">
    <name type="scientific">Tritrichomonas musculus</name>
    <dbReference type="NCBI Taxonomy" id="1915356"/>
    <lineage>
        <taxon>Eukaryota</taxon>
        <taxon>Metamonada</taxon>
        <taxon>Parabasalia</taxon>
        <taxon>Tritrichomonadida</taxon>
        <taxon>Tritrichomonadidae</taxon>
        <taxon>Tritrichomonas</taxon>
    </lineage>
</organism>
<evidence type="ECO:0000256" key="1">
    <source>
        <dbReference type="ARBA" id="ARBA00006347"/>
    </source>
</evidence>